<evidence type="ECO:0000313" key="2">
    <source>
        <dbReference type="EMBL" id="SPP26891.1"/>
    </source>
</evidence>
<dbReference type="InterPro" id="IPR010982">
    <property type="entry name" value="Lambda_DNA-bd_dom_sf"/>
</dbReference>
<proteinExistence type="predicted"/>
<name>A0A2X0S447_BROTH</name>
<sequence length="282" mass="33560">MYRNNLKRILIDKKTSVKQLSENTGISRQTISNIRDNEFHDISSNVLTILLTYFQINYYEFGEIYTHEEYLQYKLSKVGFNDENLKKLNALFIKHCNLDLRFSFDTYGNDRSLNFNSSRHFRKIACNGNVRINTTLYGLTFDIIDIDCQWRPSDKDEFEYFHNIYMGIIYALEKYAQQLGFTYIVFNVANYLDKVTQLYLHPMQLNKMDLKVFISRESFDIRDNETLKRSIILKRGYIQYISTKSTQEVKNIRDSIINNYSNCSKRISAFEKENIRILNAKK</sequence>
<dbReference type="Proteomes" id="UP000270190">
    <property type="component" value="Unassembled WGS sequence"/>
</dbReference>
<evidence type="ECO:0000313" key="3">
    <source>
        <dbReference type="Proteomes" id="UP000270190"/>
    </source>
</evidence>
<dbReference type="SUPFAM" id="SSF47413">
    <property type="entry name" value="lambda repressor-like DNA-binding domains"/>
    <property type="match status" value="1"/>
</dbReference>
<dbReference type="GO" id="GO:0003677">
    <property type="term" value="F:DNA binding"/>
    <property type="evidence" value="ECO:0007669"/>
    <property type="project" value="InterPro"/>
</dbReference>
<evidence type="ECO:0000259" key="1">
    <source>
        <dbReference type="PROSITE" id="PS50943"/>
    </source>
</evidence>
<protein>
    <submittedName>
        <fullName evidence="2">Transcriptional regulator</fullName>
    </submittedName>
</protein>
<dbReference type="Gene3D" id="1.10.260.40">
    <property type="entry name" value="lambda repressor-like DNA-binding domains"/>
    <property type="match status" value="1"/>
</dbReference>
<dbReference type="RefSeq" id="WP_120487386.1">
    <property type="nucleotide sequence ID" value="NZ_OUNC01000004.1"/>
</dbReference>
<reference evidence="3" key="1">
    <citation type="submission" date="2018-04" db="EMBL/GenBank/DDBJ databases">
        <authorList>
            <person name="Illikoud N."/>
        </authorList>
    </citation>
    <scope>NUCLEOTIDE SEQUENCE [LARGE SCALE GENOMIC DNA]</scope>
</reference>
<dbReference type="Pfam" id="PF13443">
    <property type="entry name" value="HTH_26"/>
    <property type="match status" value="1"/>
</dbReference>
<accession>A0A2X0S447</accession>
<organism evidence="2 3">
    <name type="scientific">Brochothrix thermosphacta</name>
    <name type="common">Microbacterium thermosphactum</name>
    <dbReference type="NCBI Taxonomy" id="2756"/>
    <lineage>
        <taxon>Bacteria</taxon>
        <taxon>Bacillati</taxon>
        <taxon>Bacillota</taxon>
        <taxon>Bacilli</taxon>
        <taxon>Bacillales</taxon>
        <taxon>Listeriaceae</taxon>
        <taxon>Brochothrix</taxon>
    </lineage>
</organism>
<dbReference type="PROSITE" id="PS50943">
    <property type="entry name" value="HTH_CROC1"/>
    <property type="match status" value="1"/>
</dbReference>
<feature type="domain" description="HTH cro/C1-type" evidence="1">
    <location>
        <begin position="6"/>
        <end position="61"/>
    </location>
</feature>
<dbReference type="CDD" id="cd00093">
    <property type="entry name" value="HTH_XRE"/>
    <property type="match status" value="1"/>
</dbReference>
<dbReference type="AlphaFoldDB" id="A0A2X0S447"/>
<dbReference type="InterPro" id="IPR001387">
    <property type="entry name" value="Cro/C1-type_HTH"/>
</dbReference>
<gene>
    <name evidence="2" type="ORF">BTBSAS_120027</name>
</gene>
<dbReference type="EMBL" id="OUNC01000004">
    <property type="protein sequence ID" value="SPP26891.1"/>
    <property type="molecule type" value="Genomic_DNA"/>
</dbReference>